<dbReference type="PANTHER" id="PTHR34449:SF2">
    <property type="entry name" value="RHO TERMINATION FACTOR"/>
    <property type="match status" value="1"/>
</dbReference>
<dbReference type="EMBL" id="BA000022">
    <property type="protein sequence ID" value="BAA10638.1"/>
    <property type="molecule type" value="Genomic_DNA"/>
</dbReference>
<protein>
    <submittedName>
        <fullName evidence="1">Slr0106 protein</fullName>
    </submittedName>
</protein>
<proteinExistence type="predicted"/>
<evidence type="ECO:0000313" key="1">
    <source>
        <dbReference type="EMBL" id="BAA10638.1"/>
    </source>
</evidence>
<dbReference type="Proteomes" id="UP000001425">
    <property type="component" value="Chromosome"/>
</dbReference>
<name>Q55877_SYNY3</name>
<reference evidence="1 2" key="2">
    <citation type="journal article" date="1996" name="DNA Res.">
        <title>Sequence analysis of the genome of the unicellular cyanobacterium Synechocystis sp. strain PCC6803. II. Sequence determination of the entire genome and assignment of potential protein-coding regions.</title>
        <authorList>
            <person name="Kaneko T."/>
            <person name="Sato S."/>
            <person name="Kotani H."/>
            <person name="Tanaka A."/>
            <person name="Asamizu E."/>
            <person name="Nakamura Y."/>
            <person name="Miyajima N."/>
            <person name="Hirosawa M."/>
            <person name="Sugiura M."/>
            <person name="Sasamoto S."/>
            <person name="Kimura T."/>
            <person name="Hosouchi T."/>
            <person name="Matsuno A."/>
            <person name="Muraki A."/>
            <person name="Nakazaki N."/>
            <person name="Naruo K."/>
            <person name="Okumura S."/>
            <person name="Shimpo S."/>
            <person name="Takeuchi C."/>
            <person name="Wada T."/>
            <person name="Watanabe A."/>
            <person name="Yamada M."/>
            <person name="Yasuda M."/>
            <person name="Tabata S."/>
        </authorList>
    </citation>
    <scope>NUCLEOTIDE SEQUENCE [LARGE SCALE GENOMIC DNA]</scope>
    <source>
        <strain evidence="2">ATCC 27184 / PCC 6803 / Kazusa</strain>
    </source>
</reference>
<keyword evidence="2" id="KW-1185">Reference proteome</keyword>
<dbReference type="EnsemblBacteria" id="BAA10638">
    <property type="protein sequence ID" value="BAA10638"/>
    <property type="gene ID" value="BAA10638"/>
</dbReference>
<dbReference type="AlphaFoldDB" id="Q55877"/>
<evidence type="ECO:0000313" key="2">
    <source>
        <dbReference type="Proteomes" id="UP000001425"/>
    </source>
</evidence>
<organism evidence="1 2">
    <name type="scientific">Synechocystis sp. (strain ATCC 27184 / PCC 6803 / Kazusa)</name>
    <dbReference type="NCBI Taxonomy" id="1111708"/>
    <lineage>
        <taxon>Bacteria</taxon>
        <taxon>Bacillati</taxon>
        <taxon>Cyanobacteriota</taxon>
        <taxon>Cyanophyceae</taxon>
        <taxon>Synechococcales</taxon>
        <taxon>Merismopediaceae</taxon>
        <taxon>Synechocystis</taxon>
    </lineage>
</organism>
<sequence>MKQEIGALLHLHVDEIEPLFATKSHQFLVAKAAESINLCGGRNWIPLVVKQTGESSFVAVANIFTLAAVRQAGLTKIWCIVADDDQFVQQSSQLLSKEIVPKVNLTTATRDEIKLALDYLINRSVNPLSGVKVATSLDKISNAERKYWQESLKDVVALKCGITNGKKLDIFKEIFYVTPEPRLISDDDLGKSGNDLKKLSVTGLRKIAKERGHSGYSKMKKAELLILLADTEES</sequence>
<gene>
    <name evidence="1" type="ordered locus">slr0106</name>
</gene>
<dbReference type="InParanoid" id="Q55877"/>
<dbReference type="PaxDb" id="1148-1208470"/>
<dbReference type="PANTHER" id="PTHR34449">
    <property type="entry name" value="RHO TERMINATION FACTOR"/>
    <property type="match status" value="1"/>
</dbReference>
<reference evidence="1 2" key="1">
    <citation type="journal article" date="1995" name="DNA Res.">
        <title>Sequence analysis of the genome of the unicellular cyanobacterium Synechocystis sp. strain PCC6803. I. Sequence features in the 1 Mb region from map positions 64% to 92% of the genome.</title>
        <authorList>
            <person name="Kaneko T."/>
            <person name="Tanaka A."/>
            <person name="Sato S."/>
            <person name="Kotani H."/>
            <person name="Sazuka T."/>
            <person name="Miyajima N."/>
            <person name="Sugiura M."/>
            <person name="Tabata S."/>
        </authorList>
    </citation>
    <scope>NUCLEOTIDE SEQUENCE [LARGE SCALE GENOMIC DNA]</scope>
    <source>
        <strain evidence="2">ATCC 27184 / PCC 6803 / Kazusa</strain>
    </source>
</reference>
<dbReference type="STRING" id="1148.gene:10500142"/>
<accession>Q55877</accession>
<dbReference type="KEGG" id="syn:slr0106"/>
<dbReference type="PIR" id="S76694">
    <property type="entry name" value="S76694"/>
</dbReference>
<dbReference type="eggNOG" id="COG1475">
    <property type="taxonomic scope" value="Bacteria"/>
</dbReference>